<proteinExistence type="predicted"/>
<evidence type="ECO:0000313" key="3">
    <source>
        <dbReference type="Proteomes" id="UP000069030"/>
    </source>
</evidence>
<dbReference type="EMBL" id="CP013690">
    <property type="protein sequence ID" value="ALU27859.1"/>
    <property type="molecule type" value="Genomic_DNA"/>
</dbReference>
<evidence type="ECO:0000313" key="2">
    <source>
        <dbReference type="EMBL" id="ALU27859.1"/>
    </source>
</evidence>
<keyword evidence="1" id="KW-0812">Transmembrane</keyword>
<protein>
    <submittedName>
        <fullName evidence="2">Peptidase</fullName>
    </submittedName>
</protein>
<feature type="transmembrane region" description="Helical" evidence="1">
    <location>
        <begin position="12"/>
        <end position="32"/>
    </location>
</feature>
<dbReference type="PANTHER" id="PTHR34219:SF3">
    <property type="entry name" value="BLL7967 PROTEIN"/>
    <property type="match status" value="1"/>
</dbReference>
<dbReference type="InterPro" id="IPR005625">
    <property type="entry name" value="PepSY-ass_TM"/>
</dbReference>
<dbReference type="AlphaFoldDB" id="A0AAI8C6G8"/>
<accession>A0AAI8C6G8</accession>
<name>A0AAI8C6G8_9FLAO</name>
<gene>
    <name evidence="2" type="ORF">AS202_17635</name>
</gene>
<feature type="transmembrane region" description="Helical" evidence="1">
    <location>
        <begin position="153"/>
        <end position="177"/>
    </location>
</feature>
<dbReference type="PROSITE" id="PS51257">
    <property type="entry name" value="PROKAR_LIPOPROTEIN"/>
    <property type="match status" value="1"/>
</dbReference>
<dbReference type="RefSeq" id="WP_016361632.1">
    <property type="nucleotide sequence ID" value="NZ_CP013690.1"/>
</dbReference>
<dbReference type="KEGG" id="mod:AS202_17635"/>
<dbReference type="Pfam" id="PF03929">
    <property type="entry name" value="PepSY_TM"/>
    <property type="match status" value="1"/>
</dbReference>
<feature type="transmembrane region" description="Helical" evidence="1">
    <location>
        <begin position="358"/>
        <end position="379"/>
    </location>
</feature>
<sequence length="390" mass="45109">MKKFMLWLHKWLGLITGIVIVIVSITGCIYVFHDDIKKIVYPSNFYIDDTENLSDYNRETLSFSSLQSIAQQAVGEQYPINRVDIYPAKDRTWVFRALKTDKNATGYWNEVVFYKRIFVNPYTGVVQKVEDTKKEFFYVVLQLHRNLLLGSKIGGWVVGGSTVLFMVITITGLILWWPKKWKGKTFKRSFVFDFSVNWKRLNHDLHNLLGMYTFLLAIVIGMTGVLFAFPKFRSAVEITLNKVDEDKFQVMESTAFDTVPQITSNTLDNAVFYALDKFGYADMMSIRLSKDEKEPHSLQIRLEQDKTSKFEWLYFDKKSGDIVTREDHTYTSIALGTKVNSLNFDLHVGTIWGYPTKILAFIGSLIFASLPVTGLIIWLNKQKKSKKRSH</sequence>
<organism evidence="2 3">
    <name type="scientific">Myroides odoratimimus</name>
    <dbReference type="NCBI Taxonomy" id="76832"/>
    <lineage>
        <taxon>Bacteria</taxon>
        <taxon>Pseudomonadati</taxon>
        <taxon>Bacteroidota</taxon>
        <taxon>Flavobacteriia</taxon>
        <taxon>Flavobacteriales</taxon>
        <taxon>Flavobacteriaceae</taxon>
        <taxon>Myroides</taxon>
    </lineage>
</organism>
<reference evidence="2 3" key="1">
    <citation type="journal article" date="2016" name="J. Zhejiang Univ. Sci. B">
        <title>Antibiotic resistance mechanisms of Myroides sp.</title>
        <authorList>
            <person name="Hu S."/>
            <person name="Yuan S."/>
            <person name="Qu H."/>
            <person name="Jiang T."/>
            <person name="Zhou Y."/>
            <person name="Wang M."/>
            <person name="Ming D."/>
        </authorList>
    </citation>
    <scope>NUCLEOTIDE SEQUENCE [LARGE SCALE GENOMIC DNA]</scope>
    <source>
        <strain evidence="2 3">PR63039</strain>
    </source>
</reference>
<keyword evidence="1" id="KW-0472">Membrane</keyword>
<dbReference type="Proteomes" id="UP000069030">
    <property type="component" value="Chromosome"/>
</dbReference>
<evidence type="ECO:0000256" key="1">
    <source>
        <dbReference type="SAM" id="Phobius"/>
    </source>
</evidence>
<dbReference type="PANTHER" id="PTHR34219">
    <property type="entry name" value="IRON-REGULATED INNER MEMBRANE PROTEIN-RELATED"/>
    <property type="match status" value="1"/>
</dbReference>
<feature type="transmembrane region" description="Helical" evidence="1">
    <location>
        <begin position="209"/>
        <end position="229"/>
    </location>
</feature>
<keyword evidence="1" id="KW-1133">Transmembrane helix</keyword>